<feature type="transmembrane region" description="Helical" evidence="5">
    <location>
        <begin position="206"/>
        <end position="229"/>
    </location>
</feature>
<dbReference type="GO" id="GO:0022857">
    <property type="term" value="F:transmembrane transporter activity"/>
    <property type="evidence" value="ECO:0007669"/>
    <property type="project" value="InterPro"/>
</dbReference>
<feature type="transmembrane region" description="Helical" evidence="5">
    <location>
        <begin position="241"/>
        <end position="260"/>
    </location>
</feature>
<dbReference type="STRING" id="1189325.SAMN04488119_103475"/>
<feature type="transmembrane region" description="Helical" evidence="5">
    <location>
        <begin position="158"/>
        <end position="179"/>
    </location>
</feature>
<comment type="subcellular location">
    <subcellularLocation>
        <location evidence="1">Membrane</location>
        <topology evidence="1">Multi-pass membrane protein</topology>
    </subcellularLocation>
</comment>
<feature type="domain" description="Major facilitator superfamily (MFS) profile" evidence="6">
    <location>
        <begin position="7"/>
        <end position="383"/>
    </location>
</feature>
<dbReference type="PRINTS" id="PR01035">
    <property type="entry name" value="TCRTETA"/>
</dbReference>
<keyword evidence="2 5" id="KW-0812">Transmembrane</keyword>
<evidence type="ECO:0000256" key="1">
    <source>
        <dbReference type="ARBA" id="ARBA00004141"/>
    </source>
</evidence>
<accession>A0A1M7S8C0</accession>
<sequence>MTGQGAGLTAAIATVSIAGFGLSMTHPLIALLLERAGASGLEIGLNAAAPAAAMLAGGLVMPRALRAVGAAPLLLGACVTLAATLLLFKPLSGFGWWTALRGLHGLAATAVFFASELWIVAVAPPERRGWLIGVYALCLSLGFLAGPLTLSLVGVEGWAPFLAAAGASLAAGAPVLWAWRAAPASLSAGPAKPPPVLLRMRTDPSLMLAVALFGMIEFGGFALMPVWALGSGMDQDAALRVSAMLALGNVALQLPLGWAADRFDRRALLVGAAAISAAAAALMGLSVGRVWAVMMWAALLGGVAVALYTVSLAELGARYQGDALAGATGAVMMAYGFGALIAPPLMGRAMDAAGPDGLLWTLGGAAGGYALFAAWRARARGAP</sequence>
<keyword evidence="3 5" id="KW-1133">Transmembrane helix</keyword>
<keyword evidence="4 5" id="KW-0472">Membrane</keyword>
<dbReference type="OrthoDB" id="9810614at2"/>
<feature type="transmembrane region" description="Helical" evidence="5">
    <location>
        <begin position="43"/>
        <end position="61"/>
    </location>
</feature>
<dbReference type="PANTHER" id="PTHR23521:SF3">
    <property type="entry name" value="MFS TRANSPORTER"/>
    <property type="match status" value="1"/>
</dbReference>
<dbReference type="GO" id="GO:0005886">
    <property type="term" value="C:plasma membrane"/>
    <property type="evidence" value="ECO:0007669"/>
    <property type="project" value="TreeGrafter"/>
</dbReference>
<reference evidence="7 8" key="1">
    <citation type="submission" date="2016-12" db="EMBL/GenBank/DDBJ databases">
        <authorList>
            <person name="Song W.-J."/>
            <person name="Kurnit D.M."/>
        </authorList>
    </citation>
    <scope>NUCLEOTIDE SEQUENCE [LARGE SCALE GENOMIC DNA]</scope>
    <source>
        <strain evidence="7 8">CGMCC 1.10808</strain>
    </source>
</reference>
<dbReference type="AlphaFoldDB" id="A0A1M7S8C0"/>
<dbReference type="SUPFAM" id="SSF103473">
    <property type="entry name" value="MFS general substrate transporter"/>
    <property type="match status" value="1"/>
</dbReference>
<feature type="transmembrane region" description="Helical" evidence="5">
    <location>
        <begin position="267"/>
        <end position="285"/>
    </location>
</feature>
<feature type="transmembrane region" description="Helical" evidence="5">
    <location>
        <begin position="357"/>
        <end position="375"/>
    </location>
</feature>
<dbReference type="InterPro" id="IPR020846">
    <property type="entry name" value="MFS_dom"/>
</dbReference>
<dbReference type="PANTHER" id="PTHR23521">
    <property type="entry name" value="TRANSPORTER MFS SUPERFAMILY"/>
    <property type="match status" value="1"/>
</dbReference>
<organism evidence="7 8">
    <name type="scientific">Oceanicella actignis</name>
    <dbReference type="NCBI Taxonomy" id="1189325"/>
    <lineage>
        <taxon>Bacteria</taxon>
        <taxon>Pseudomonadati</taxon>
        <taxon>Pseudomonadota</taxon>
        <taxon>Alphaproteobacteria</taxon>
        <taxon>Rhodobacterales</taxon>
        <taxon>Paracoccaceae</taxon>
        <taxon>Oceanicella</taxon>
    </lineage>
</organism>
<feature type="transmembrane region" description="Helical" evidence="5">
    <location>
        <begin position="73"/>
        <end position="97"/>
    </location>
</feature>
<dbReference type="PROSITE" id="PS50850">
    <property type="entry name" value="MFS"/>
    <property type="match status" value="1"/>
</dbReference>
<evidence type="ECO:0000259" key="6">
    <source>
        <dbReference type="PROSITE" id="PS50850"/>
    </source>
</evidence>
<dbReference type="Pfam" id="PF07690">
    <property type="entry name" value="MFS_1"/>
    <property type="match status" value="1"/>
</dbReference>
<dbReference type="EMBL" id="FRDL01000002">
    <property type="protein sequence ID" value="SHN54716.1"/>
    <property type="molecule type" value="Genomic_DNA"/>
</dbReference>
<dbReference type="InterPro" id="IPR001958">
    <property type="entry name" value="Tet-R_TetA/multi-R_MdtG-like"/>
</dbReference>
<evidence type="ECO:0000256" key="2">
    <source>
        <dbReference type="ARBA" id="ARBA00022692"/>
    </source>
</evidence>
<feature type="transmembrane region" description="Helical" evidence="5">
    <location>
        <begin position="103"/>
        <end position="123"/>
    </location>
</feature>
<feature type="transmembrane region" description="Helical" evidence="5">
    <location>
        <begin position="323"/>
        <end position="345"/>
    </location>
</feature>
<feature type="transmembrane region" description="Helical" evidence="5">
    <location>
        <begin position="7"/>
        <end position="31"/>
    </location>
</feature>
<dbReference type="InterPro" id="IPR036259">
    <property type="entry name" value="MFS_trans_sf"/>
</dbReference>
<protein>
    <submittedName>
        <fullName evidence="7">Cyanate permease</fullName>
    </submittedName>
</protein>
<evidence type="ECO:0000256" key="5">
    <source>
        <dbReference type="SAM" id="Phobius"/>
    </source>
</evidence>
<evidence type="ECO:0000313" key="8">
    <source>
        <dbReference type="Proteomes" id="UP000184066"/>
    </source>
</evidence>
<gene>
    <name evidence="7" type="ORF">SAMN05216200_10233</name>
</gene>
<evidence type="ECO:0000256" key="3">
    <source>
        <dbReference type="ARBA" id="ARBA00022989"/>
    </source>
</evidence>
<feature type="transmembrane region" description="Helical" evidence="5">
    <location>
        <begin position="130"/>
        <end position="152"/>
    </location>
</feature>
<evidence type="ECO:0000313" key="7">
    <source>
        <dbReference type="EMBL" id="SHN54716.1"/>
    </source>
</evidence>
<name>A0A1M7S8C0_9RHOB</name>
<keyword evidence="8" id="KW-1185">Reference proteome</keyword>
<evidence type="ECO:0000256" key="4">
    <source>
        <dbReference type="ARBA" id="ARBA00023136"/>
    </source>
</evidence>
<dbReference type="Gene3D" id="1.20.1250.20">
    <property type="entry name" value="MFS general substrate transporter like domains"/>
    <property type="match status" value="2"/>
</dbReference>
<feature type="transmembrane region" description="Helical" evidence="5">
    <location>
        <begin position="291"/>
        <end position="311"/>
    </location>
</feature>
<dbReference type="Proteomes" id="UP000184066">
    <property type="component" value="Unassembled WGS sequence"/>
</dbReference>
<dbReference type="InterPro" id="IPR011701">
    <property type="entry name" value="MFS"/>
</dbReference>
<proteinExistence type="predicted"/>
<dbReference type="RefSeq" id="WP_072746143.1">
    <property type="nucleotide sequence ID" value="NZ_FOHL01000003.1"/>
</dbReference>